<keyword evidence="3" id="KW-1185">Reference proteome</keyword>
<feature type="transmembrane region" description="Helical" evidence="1">
    <location>
        <begin position="21"/>
        <end position="37"/>
    </location>
</feature>
<evidence type="ECO:0000256" key="1">
    <source>
        <dbReference type="SAM" id="Phobius"/>
    </source>
</evidence>
<protein>
    <submittedName>
        <fullName evidence="2">Uncharacterized protein</fullName>
    </submittedName>
</protein>
<evidence type="ECO:0000313" key="3">
    <source>
        <dbReference type="Proteomes" id="UP001524478"/>
    </source>
</evidence>
<comment type="caution">
    <text evidence="2">The sequence shown here is derived from an EMBL/GenBank/DDBJ whole genome shotgun (WGS) entry which is preliminary data.</text>
</comment>
<feature type="transmembrane region" description="Helical" evidence="1">
    <location>
        <begin position="49"/>
        <end position="71"/>
    </location>
</feature>
<evidence type="ECO:0000313" key="2">
    <source>
        <dbReference type="EMBL" id="MCQ4923696.1"/>
    </source>
</evidence>
<organism evidence="2 3">
    <name type="scientific">Tissierella carlieri</name>
    <dbReference type="NCBI Taxonomy" id="689904"/>
    <lineage>
        <taxon>Bacteria</taxon>
        <taxon>Bacillati</taxon>
        <taxon>Bacillota</taxon>
        <taxon>Tissierellia</taxon>
        <taxon>Tissierellales</taxon>
        <taxon>Tissierellaceae</taxon>
        <taxon>Tissierella</taxon>
    </lineage>
</organism>
<proteinExistence type="predicted"/>
<keyword evidence="1" id="KW-1133">Transmembrane helix</keyword>
<dbReference type="Proteomes" id="UP001524478">
    <property type="component" value="Unassembled WGS sequence"/>
</dbReference>
<dbReference type="RefSeq" id="WP_216556159.1">
    <property type="nucleotide sequence ID" value="NZ_JAHLOH010000018.1"/>
</dbReference>
<dbReference type="EMBL" id="JANGAC010000008">
    <property type="protein sequence ID" value="MCQ4923696.1"/>
    <property type="molecule type" value="Genomic_DNA"/>
</dbReference>
<name>A0ABT1SB20_9FIRM</name>
<reference evidence="2 3" key="1">
    <citation type="submission" date="2022-06" db="EMBL/GenBank/DDBJ databases">
        <title>Isolation of gut microbiota from human fecal samples.</title>
        <authorList>
            <person name="Pamer E.G."/>
            <person name="Barat B."/>
            <person name="Waligurski E."/>
            <person name="Medina S."/>
            <person name="Paddock L."/>
            <person name="Mostad J."/>
        </authorList>
    </citation>
    <scope>NUCLEOTIDE SEQUENCE [LARGE SCALE GENOMIC DNA]</scope>
    <source>
        <strain evidence="2 3">DFI.7.95</strain>
    </source>
</reference>
<gene>
    <name evidence="2" type="ORF">NE686_11390</name>
</gene>
<keyword evidence="1" id="KW-0812">Transmembrane</keyword>
<accession>A0ABT1SB20</accession>
<keyword evidence="1" id="KW-0472">Membrane</keyword>
<sequence>MSNKIGNLMDFRKKHRRTISLIITILIVGYFIFKRFFYNYYEEYLGNDFIFYIITMIVGLDLIFEIIVRYYKKRKPN</sequence>